<keyword evidence="4" id="KW-0145">Chemotaxis</keyword>
<dbReference type="RefSeq" id="WP_187067562.1">
    <property type="nucleotide sequence ID" value="NZ_JACRVF010000003.1"/>
</dbReference>
<reference evidence="7" key="1">
    <citation type="submission" date="2020-08" db="EMBL/GenBank/DDBJ databases">
        <title>Pontibacter sp. SD6 16S ribosomal RNA gene Genome sequencing and assembly.</title>
        <authorList>
            <person name="Kang M."/>
        </authorList>
    </citation>
    <scope>NUCLEOTIDE SEQUENCE</scope>
    <source>
        <strain evidence="7">SD6</strain>
    </source>
</reference>
<gene>
    <name evidence="7" type="ORF">H8S84_11885</name>
</gene>
<dbReference type="PANTHER" id="PTHR42872:SF3">
    <property type="entry name" value="PROTEIN-GLUTAMATE METHYLESTERASE_PROTEIN-GLUTAMINE GLUTAMINASE 1"/>
    <property type="match status" value="1"/>
</dbReference>
<feature type="domain" description="CheB-type methylesterase" evidence="6">
    <location>
        <begin position="1"/>
        <end position="188"/>
    </location>
</feature>
<keyword evidence="5" id="KW-0472">Membrane</keyword>
<evidence type="ECO:0000256" key="5">
    <source>
        <dbReference type="SAM" id="Phobius"/>
    </source>
</evidence>
<dbReference type="SUPFAM" id="SSF52738">
    <property type="entry name" value="Methylesterase CheB, C-terminal domain"/>
    <property type="match status" value="1"/>
</dbReference>
<dbReference type="Gene3D" id="3.40.50.180">
    <property type="entry name" value="Methylesterase CheB, C-terminal domain"/>
    <property type="match status" value="1"/>
</dbReference>
<dbReference type="GO" id="GO:0005737">
    <property type="term" value="C:cytoplasm"/>
    <property type="evidence" value="ECO:0007669"/>
    <property type="project" value="InterPro"/>
</dbReference>
<feature type="active site" evidence="4">
    <location>
        <position position="11"/>
    </location>
</feature>
<dbReference type="GO" id="GO:0000156">
    <property type="term" value="F:phosphorelay response regulator activity"/>
    <property type="evidence" value="ECO:0007669"/>
    <property type="project" value="InterPro"/>
</dbReference>
<evidence type="ECO:0000256" key="4">
    <source>
        <dbReference type="PROSITE-ProRule" id="PRU00050"/>
    </source>
</evidence>
<comment type="caution">
    <text evidence="7">The sequence shown here is derived from an EMBL/GenBank/DDBJ whole genome shotgun (WGS) entry which is preliminary data.</text>
</comment>
<keyword evidence="5" id="KW-0812">Transmembrane</keyword>
<keyword evidence="5" id="KW-1133">Transmembrane helix</keyword>
<evidence type="ECO:0000313" key="7">
    <source>
        <dbReference type="EMBL" id="MBC5993538.1"/>
    </source>
</evidence>
<evidence type="ECO:0000256" key="1">
    <source>
        <dbReference type="ARBA" id="ARBA00022801"/>
    </source>
</evidence>
<dbReference type="InterPro" id="IPR035909">
    <property type="entry name" value="CheB_C"/>
</dbReference>
<feature type="active site" evidence="4">
    <location>
        <position position="38"/>
    </location>
</feature>
<comment type="catalytic activity">
    <reaction evidence="3">
        <text>[protein]-L-glutamate 5-O-methyl ester + H2O = L-glutamyl-[protein] + methanol + H(+)</text>
        <dbReference type="Rhea" id="RHEA:23236"/>
        <dbReference type="Rhea" id="RHEA-COMP:10208"/>
        <dbReference type="Rhea" id="RHEA-COMP:10311"/>
        <dbReference type="ChEBI" id="CHEBI:15377"/>
        <dbReference type="ChEBI" id="CHEBI:15378"/>
        <dbReference type="ChEBI" id="CHEBI:17790"/>
        <dbReference type="ChEBI" id="CHEBI:29973"/>
        <dbReference type="ChEBI" id="CHEBI:82795"/>
        <dbReference type="EC" id="3.1.1.61"/>
    </reaction>
</comment>
<feature type="transmembrane region" description="Helical" evidence="5">
    <location>
        <begin position="15"/>
        <end position="36"/>
    </location>
</feature>
<keyword evidence="1 4" id="KW-0378">Hydrolase</keyword>
<name>A0A923N6G6_9BACT</name>
<dbReference type="PANTHER" id="PTHR42872">
    <property type="entry name" value="PROTEIN-GLUTAMATE METHYLESTERASE/PROTEIN-GLUTAMINE GLUTAMINASE"/>
    <property type="match status" value="1"/>
</dbReference>
<accession>A0A923N6G6</accession>
<dbReference type="EC" id="3.1.1.61" evidence="2"/>
<evidence type="ECO:0000256" key="2">
    <source>
        <dbReference type="ARBA" id="ARBA00039140"/>
    </source>
</evidence>
<dbReference type="Pfam" id="PF01339">
    <property type="entry name" value="CheB_methylest"/>
    <property type="match status" value="1"/>
</dbReference>
<sequence>MKYEAVVIGTSAGGLYVLTAILEALPATFPLPIIIVQHRSKDERTLLEEVLSQKCKIHIKQVDEKEIIKGGTVYFAPPDYHLLIEQDRTFSLSCDERVNYSRPSIDVLFETAAYTYKDKLLAIILTGANQDGANGIRTIRKMHGTTIAQDPANALYPAMPKAAIATGCVQNILSLEHIKNFVLGLYTV</sequence>
<proteinExistence type="predicted"/>
<dbReference type="GO" id="GO:0006935">
    <property type="term" value="P:chemotaxis"/>
    <property type="evidence" value="ECO:0007669"/>
    <property type="project" value="UniProtKB-UniRule"/>
</dbReference>
<organism evidence="7 8">
    <name type="scientific">Pontibacter cellulosilyticus</name>
    <dbReference type="NCBI Taxonomy" id="1720253"/>
    <lineage>
        <taxon>Bacteria</taxon>
        <taxon>Pseudomonadati</taxon>
        <taxon>Bacteroidota</taxon>
        <taxon>Cytophagia</taxon>
        <taxon>Cytophagales</taxon>
        <taxon>Hymenobacteraceae</taxon>
        <taxon>Pontibacter</taxon>
    </lineage>
</organism>
<protein>
    <recommendedName>
        <fullName evidence="2">protein-glutamate methylesterase</fullName>
        <ecNumber evidence="2">3.1.1.61</ecNumber>
    </recommendedName>
</protein>
<evidence type="ECO:0000313" key="8">
    <source>
        <dbReference type="Proteomes" id="UP000603640"/>
    </source>
</evidence>
<evidence type="ECO:0000259" key="6">
    <source>
        <dbReference type="PROSITE" id="PS50122"/>
    </source>
</evidence>
<dbReference type="EMBL" id="JACRVF010000003">
    <property type="protein sequence ID" value="MBC5993538.1"/>
    <property type="molecule type" value="Genomic_DNA"/>
</dbReference>
<dbReference type="InterPro" id="IPR000673">
    <property type="entry name" value="Sig_transdc_resp-reg_Me-estase"/>
</dbReference>
<dbReference type="GO" id="GO:0008984">
    <property type="term" value="F:protein-glutamate methylesterase activity"/>
    <property type="evidence" value="ECO:0007669"/>
    <property type="project" value="UniProtKB-EC"/>
</dbReference>
<feature type="active site" evidence="4">
    <location>
        <position position="131"/>
    </location>
</feature>
<dbReference type="AlphaFoldDB" id="A0A923N6G6"/>
<dbReference type="Proteomes" id="UP000603640">
    <property type="component" value="Unassembled WGS sequence"/>
</dbReference>
<keyword evidence="8" id="KW-1185">Reference proteome</keyword>
<evidence type="ECO:0000256" key="3">
    <source>
        <dbReference type="ARBA" id="ARBA00048267"/>
    </source>
</evidence>
<dbReference type="CDD" id="cd16433">
    <property type="entry name" value="CheB"/>
    <property type="match status" value="1"/>
</dbReference>
<dbReference type="PROSITE" id="PS50122">
    <property type="entry name" value="CHEB"/>
    <property type="match status" value="1"/>
</dbReference>